<protein>
    <submittedName>
        <fullName evidence="1">Unannotated protein</fullName>
    </submittedName>
</protein>
<dbReference type="InterPro" id="IPR005269">
    <property type="entry name" value="LOG"/>
</dbReference>
<dbReference type="PANTHER" id="PTHR31223">
    <property type="entry name" value="LOG FAMILY PROTEIN YJL055W"/>
    <property type="match status" value="1"/>
</dbReference>
<reference evidence="1" key="1">
    <citation type="submission" date="2020-05" db="EMBL/GenBank/DDBJ databases">
        <authorList>
            <person name="Chiriac C."/>
            <person name="Salcher M."/>
            <person name="Ghai R."/>
            <person name="Kavagutti S V."/>
        </authorList>
    </citation>
    <scope>NUCLEOTIDE SEQUENCE</scope>
</reference>
<dbReference type="AlphaFoldDB" id="A0A6J7DQT9"/>
<dbReference type="Pfam" id="PF03641">
    <property type="entry name" value="Lysine_decarbox"/>
    <property type="match status" value="1"/>
</dbReference>
<dbReference type="InterPro" id="IPR031100">
    <property type="entry name" value="LOG_fam"/>
</dbReference>
<proteinExistence type="predicted"/>
<evidence type="ECO:0000313" key="1">
    <source>
        <dbReference type="EMBL" id="CAB4873021.1"/>
    </source>
</evidence>
<dbReference type="Gene3D" id="3.40.50.450">
    <property type="match status" value="1"/>
</dbReference>
<gene>
    <name evidence="1" type="ORF">UFOPK3376_00947</name>
</gene>
<dbReference type="NCBIfam" id="TIGR00730">
    <property type="entry name" value="Rossman fold protein, TIGR00730 family"/>
    <property type="match status" value="1"/>
</dbReference>
<dbReference type="PANTHER" id="PTHR31223:SF70">
    <property type="entry name" value="LOG FAMILY PROTEIN YJL055W"/>
    <property type="match status" value="1"/>
</dbReference>
<dbReference type="GO" id="GO:0016799">
    <property type="term" value="F:hydrolase activity, hydrolyzing N-glycosyl compounds"/>
    <property type="evidence" value="ECO:0007669"/>
    <property type="project" value="TreeGrafter"/>
</dbReference>
<name>A0A6J7DQT9_9ZZZZ</name>
<dbReference type="EMBL" id="CAFBLP010000017">
    <property type="protein sequence ID" value="CAB4873021.1"/>
    <property type="molecule type" value="Genomic_DNA"/>
</dbReference>
<organism evidence="1">
    <name type="scientific">freshwater metagenome</name>
    <dbReference type="NCBI Taxonomy" id="449393"/>
    <lineage>
        <taxon>unclassified sequences</taxon>
        <taxon>metagenomes</taxon>
        <taxon>ecological metagenomes</taxon>
    </lineage>
</organism>
<accession>A0A6J7DQT9</accession>
<sequence length="201" mass="21030">MSEVASPEIKICVYCGTNTGTSPAYMQIAHDLGTTMAQRGLGLVYGGGKLGLMGAVADAVLGAGGHVIGVIPEVLVRAEVGHTGLSQLEVAEDMHTRKARMAELADAFIALPGGFGTFEELLEVLTWNQLGFISKPVVMLDVDGFYAPMLEMFQHAVSAGFVRAEHAALAQRATTVEQALAFATAPAPPTVSKWDGRGADS</sequence>
<dbReference type="SUPFAM" id="SSF102405">
    <property type="entry name" value="MCP/YpsA-like"/>
    <property type="match status" value="1"/>
</dbReference>
<dbReference type="GO" id="GO:0009691">
    <property type="term" value="P:cytokinin biosynthetic process"/>
    <property type="evidence" value="ECO:0007669"/>
    <property type="project" value="InterPro"/>
</dbReference>
<dbReference type="GO" id="GO:0005829">
    <property type="term" value="C:cytosol"/>
    <property type="evidence" value="ECO:0007669"/>
    <property type="project" value="TreeGrafter"/>
</dbReference>